<feature type="transmembrane region" description="Helical" evidence="1">
    <location>
        <begin position="96"/>
        <end position="117"/>
    </location>
</feature>
<dbReference type="EMBL" id="JAKELL010000038">
    <property type="protein sequence ID" value="KAH8989269.1"/>
    <property type="molecule type" value="Genomic_DNA"/>
</dbReference>
<comment type="caution">
    <text evidence="3">The sequence shown here is derived from an EMBL/GenBank/DDBJ whole genome shotgun (WGS) entry which is preliminary data.</text>
</comment>
<feature type="transmembrane region" description="Helical" evidence="1">
    <location>
        <begin position="164"/>
        <end position="186"/>
    </location>
</feature>
<feature type="transmembrane region" description="Helical" evidence="1">
    <location>
        <begin position="20"/>
        <end position="40"/>
    </location>
</feature>
<sequence>MVMTYSTSLTPLSAVLPQLLGALWNWTLYGALVVQIYVYSYNFPGDRTPVKLLVYSVFLVETLQTALNGADLYYWFVSGFGNMDHLTAPYVSPFDVPIIGVIVALIVEFFFVYRIWVLSRRSSWFLCLLICLFSIVSAAAGIYTGIYTHVRENFPSGRMLKVLALTWVSGNASADILIAGSLLFYLGRRRREGQFSEHALSKVVRLIIETNVLTTTVGIVTLLTIAVFPDKLWFTCPTAVLGKIYSNTLLVSLNNRISIREGRGAVVRSTSLKFAVTSTNSQPEPGSEIEFEKPSAALVAGSSEDCAGRGTSRTIDICVTRDQVVV</sequence>
<keyword evidence="1" id="KW-0472">Membrane</keyword>
<reference evidence="3" key="1">
    <citation type="submission" date="2022-01" db="EMBL/GenBank/DDBJ databases">
        <title>Comparative genomics reveals a dynamic genome evolution in the ectomycorrhizal milk-cap (Lactarius) mushrooms.</title>
        <authorList>
            <consortium name="DOE Joint Genome Institute"/>
            <person name="Lebreton A."/>
            <person name="Tang N."/>
            <person name="Kuo A."/>
            <person name="LaButti K."/>
            <person name="Drula E."/>
            <person name="Barry K."/>
            <person name="Clum A."/>
            <person name="Lipzen A."/>
            <person name="Mousain D."/>
            <person name="Ng V."/>
            <person name="Wang R."/>
            <person name="Wang X."/>
            <person name="Dai Y."/>
            <person name="Henrissat B."/>
            <person name="Grigoriev I.V."/>
            <person name="Guerin-Laguette A."/>
            <person name="Yu F."/>
            <person name="Martin F.M."/>
        </authorList>
    </citation>
    <scope>NUCLEOTIDE SEQUENCE</scope>
    <source>
        <strain evidence="3">QP</strain>
    </source>
</reference>
<evidence type="ECO:0000259" key="2">
    <source>
        <dbReference type="Pfam" id="PF20152"/>
    </source>
</evidence>
<dbReference type="PANTHER" id="PTHR40465">
    <property type="entry name" value="CHROMOSOME 1, WHOLE GENOME SHOTGUN SEQUENCE"/>
    <property type="match status" value="1"/>
</dbReference>
<evidence type="ECO:0000256" key="1">
    <source>
        <dbReference type="SAM" id="Phobius"/>
    </source>
</evidence>
<feature type="transmembrane region" description="Helical" evidence="1">
    <location>
        <begin position="52"/>
        <end position="76"/>
    </location>
</feature>
<protein>
    <recommendedName>
        <fullName evidence="2">DUF6534 domain-containing protein</fullName>
    </recommendedName>
</protein>
<dbReference type="InterPro" id="IPR045339">
    <property type="entry name" value="DUF6534"/>
</dbReference>
<evidence type="ECO:0000313" key="4">
    <source>
        <dbReference type="Proteomes" id="UP001201163"/>
    </source>
</evidence>
<evidence type="ECO:0000313" key="3">
    <source>
        <dbReference type="EMBL" id="KAH8989269.1"/>
    </source>
</evidence>
<accession>A0AAD4QCL1</accession>
<keyword evidence="1" id="KW-0812">Transmembrane</keyword>
<gene>
    <name evidence="3" type="ORF">EDB92DRAFT_2115358</name>
</gene>
<dbReference type="Proteomes" id="UP001201163">
    <property type="component" value="Unassembled WGS sequence"/>
</dbReference>
<name>A0AAD4QCL1_9AGAM</name>
<keyword evidence="4" id="KW-1185">Reference proteome</keyword>
<feature type="transmembrane region" description="Helical" evidence="1">
    <location>
        <begin position="124"/>
        <end position="144"/>
    </location>
</feature>
<proteinExistence type="predicted"/>
<dbReference type="PANTHER" id="PTHR40465:SF1">
    <property type="entry name" value="DUF6534 DOMAIN-CONTAINING PROTEIN"/>
    <property type="match status" value="1"/>
</dbReference>
<feature type="domain" description="DUF6534" evidence="2">
    <location>
        <begin position="172"/>
        <end position="256"/>
    </location>
</feature>
<dbReference type="Pfam" id="PF20152">
    <property type="entry name" value="DUF6534"/>
    <property type="match status" value="1"/>
</dbReference>
<feature type="transmembrane region" description="Helical" evidence="1">
    <location>
        <begin position="206"/>
        <end position="226"/>
    </location>
</feature>
<organism evidence="3 4">
    <name type="scientific">Lactarius akahatsu</name>
    <dbReference type="NCBI Taxonomy" id="416441"/>
    <lineage>
        <taxon>Eukaryota</taxon>
        <taxon>Fungi</taxon>
        <taxon>Dikarya</taxon>
        <taxon>Basidiomycota</taxon>
        <taxon>Agaricomycotina</taxon>
        <taxon>Agaricomycetes</taxon>
        <taxon>Russulales</taxon>
        <taxon>Russulaceae</taxon>
        <taxon>Lactarius</taxon>
    </lineage>
</organism>
<keyword evidence="1" id="KW-1133">Transmembrane helix</keyword>
<dbReference type="AlphaFoldDB" id="A0AAD4QCL1"/>